<feature type="region of interest" description="Disordered" evidence="1">
    <location>
        <begin position="161"/>
        <end position="185"/>
    </location>
</feature>
<evidence type="ECO:0000256" key="1">
    <source>
        <dbReference type="SAM" id="MobiDB-lite"/>
    </source>
</evidence>
<reference evidence="2" key="1">
    <citation type="submission" date="2021-06" db="EMBL/GenBank/DDBJ databases">
        <title>Genome Sequence of Mortierella hyaline Strain SCG-10, a Cold-Adapted, Nitrate-Reducing Fungus Isolated from Soil in Minnesota, USA.</title>
        <authorList>
            <person name="Aldossari N."/>
        </authorList>
    </citation>
    <scope>NUCLEOTIDE SEQUENCE</scope>
    <source>
        <strain evidence="2">SCG-10</strain>
    </source>
</reference>
<proteinExistence type="predicted"/>
<accession>A0A9P8BMZ4</accession>
<keyword evidence="3" id="KW-1185">Reference proteome</keyword>
<name>A0A9P8BMZ4_9FUNG</name>
<evidence type="ECO:0000313" key="2">
    <source>
        <dbReference type="EMBL" id="KAG9061598.1"/>
    </source>
</evidence>
<dbReference type="OrthoDB" id="2277177at2759"/>
<dbReference type="EMBL" id="JAHRHY010000023">
    <property type="protein sequence ID" value="KAG9061598.1"/>
    <property type="molecule type" value="Genomic_DNA"/>
</dbReference>
<dbReference type="AlphaFoldDB" id="A0A9P8BMZ4"/>
<dbReference type="Proteomes" id="UP000707451">
    <property type="component" value="Unassembled WGS sequence"/>
</dbReference>
<protein>
    <submittedName>
        <fullName evidence="2">Uncharacterized protein</fullName>
    </submittedName>
</protein>
<comment type="caution">
    <text evidence="2">The sequence shown here is derived from an EMBL/GenBank/DDBJ whole genome shotgun (WGS) entry which is preliminary data.</text>
</comment>
<gene>
    <name evidence="2" type="ORF">KI688_007177</name>
</gene>
<feature type="region of interest" description="Disordered" evidence="1">
    <location>
        <begin position="100"/>
        <end position="124"/>
    </location>
</feature>
<sequence>MPKDRLDTMLGSVGEPYEDSVEKFMETHELREYSALFDTLSKNCQELLGSTATILPRGTQNWLEGFAERLKARETLKQTSKTFDLATEILGNSTRSHLAGAFKPAPAPAPAPDESVLGSSTALPSRSPLHQGAQYIQGSTAGLTVPSAVPLTVDDLEVEGESTVQHTPAAEPSVRPDPSEPDSPLIEENDEIAELRTNLDRSSHAICEWKVNNDCVACRFQDYQRECINALNQKLLKRGDVADVMALIGVFAPFIPTPRMTSVFGRMLDHLLTSVKFPAPHIDDLAIMKAVRQRLNGERDEACETIRSLDRKKRIMFETLMEKLPMKSDKTISEGTFVTNYVPNTECQTQKQQGIKADRPDILIKIRGQEAVFGEVTGPAQAGHTAKNAWDLFRLARFGKAFLDHGNSVAPLLQIVYNNGTFMCLTIKTRGMFILEEIGSFEVPTKVAAIPALAATIPTLLAARILDGNMNTLKRSWGYGDVPDAKKRLS</sequence>
<organism evidence="2 3">
    <name type="scientific">Linnemannia hyalina</name>
    <dbReference type="NCBI Taxonomy" id="64524"/>
    <lineage>
        <taxon>Eukaryota</taxon>
        <taxon>Fungi</taxon>
        <taxon>Fungi incertae sedis</taxon>
        <taxon>Mucoromycota</taxon>
        <taxon>Mortierellomycotina</taxon>
        <taxon>Mortierellomycetes</taxon>
        <taxon>Mortierellales</taxon>
        <taxon>Mortierellaceae</taxon>
        <taxon>Linnemannia</taxon>
    </lineage>
</organism>
<evidence type="ECO:0000313" key="3">
    <source>
        <dbReference type="Proteomes" id="UP000707451"/>
    </source>
</evidence>